<dbReference type="Proteomes" id="UP001162060">
    <property type="component" value="Unassembled WGS sequence"/>
</dbReference>
<feature type="transmembrane region" description="Helical" evidence="1">
    <location>
        <begin position="15"/>
        <end position="34"/>
    </location>
</feature>
<dbReference type="AlphaFoldDB" id="A0AAV1UWW8"/>
<gene>
    <name evidence="2" type="ORF">PM001_LOCUS2136</name>
    <name evidence="3" type="ORF">PM001_LOCUS23989</name>
    <name evidence="4" type="ORF">PM001_LOCUS23996</name>
</gene>
<keyword evidence="1" id="KW-0472">Membrane</keyword>
<evidence type="ECO:0000313" key="5">
    <source>
        <dbReference type="Proteomes" id="UP001162060"/>
    </source>
</evidence>
<evidence type="ECO:0000313" key="2">
    <source>
        <dbReference type="EMBL" id="CAK7900733.1"/>
    </source>
</evidence>
<dbReference type="EMBL" id="CAKLBY020000234">
    <property type="protein sequence ID" value="CAK7938839.1"/>
    <property type="molecule type" value="Genomic_DNA"/>
</dbReference>
<sequence>MDALRTFTCDRSSSGLAKLGLLVVLLLATVVRWYQTVMDDEPMYVGSCASQGQADSRSIEGPVAAFILW</sequence>
<evidence type="ECO:0000256" key="1">
    <source>
        <dbReference type="SAM" id="Phobius"/>
    </source>
</evidence>
<comment type="caution">
    <text evidence="4">The sequence shown here is derived from an EMBL/GenBank/DDBJ whole genome shotgun (WGS) entry which is preliminary data.</text>
</comment>
<evidence type="ECO:0000313" key="4">
    <source>
        <dbReference type="EMBL" id="CAK7938846.1"/>
    </source>
</evidence>
<protein>
    <submittedName>
        <fullName evidence="4">Uncharacterized protein</fullName>
    </submittedName>
</protein>
<dbReference type="EMBL" id="CAKLBY020000018">
    <property type="protein sequence ID" value="CAK7900733.1"/>
    <property type="molecule type" value="Genomic_DNA"/>
</dbReference>
<reference evidence="4" key="1">
    <citation type="submission" date="2024-01" db="EMBL/GenBank/DDBJ databases">
        <authorList>
            <person name="Webb A."/>
        </authorList>
    </citation>
    <scope>NUCLEOTIDE SEQUENCE</scope>
    <source>
        <strain evidence="4">Pm1</strain>
    </source>
</reference>
<evidence type="ECO:0000313" key="3">
    <source>
        <dbReference type="EMBL" id="CAK7938839.1"/>
    </source>
</evidence>
<accession>A0AAV1UWW8</accession>
<proteinExistence type="predicted"/>
<organism evidence="4 5">
    <name type="scientific">Peronospora matthiolae</name>
    <dbReference type="NCBI Taxonomy" id="2874970"/>
    <lineage>
        <taxon>Eukaryota</taxon>
        <taxon>Sar</taxon>
        <taxon>Stramenopiles</taxon>
        <taxon>Oomycota</taxon>
        <taxon>Peronosporomycetes</taxon>
        <taxon>Peronosporales</taxon>
        <taxon>Peronosporaceae</taxon>
        <taxon>Peronospora</taxon>
    </lineage>
</organism>
<keyword evidence="1" id="KW-0812">Transmembrane</keyword>
<name>A0AAV1UWW8_9STRA</name>
<dbReference type="EMBL" id="CAKLBY020000234">
    <property type="protein sequence ID" value="CAK7938846.1"/>
    <property type="molecule type" value="Genomic_DNA"/>
</dbReference>
<keyword evidence="1" id="KW-1133">Transmembrane helix</keyword>